<dbReference type="EMBL" id="CADCXN010000011">
    <property type="protein sequence ID" value="CAA9889501.1"/>
    <property type="molecule type" value="Genomic_DNA"/>
</dbReference>
<dbReference type="AlphaFoldDB" id="A0A8S0XH89"/>
<evidence type="ECO:0000313" key="1">
    <source>
        <dbReference type="EMBL" id="CAA9889501.1"/>
    </source>
</evidence>
<reference evidence="1 2" key="1">
    <citation type="submission" date="2020-02" db="EMBL/GenBank/DDBJ databases">
        <authorList>
            <person name="Hogendoorn C."/>
        </authorList>
    </citation>
    <scope>NUCLEOTIDE SEQUENCE [LARGE SCALE GENOMIC DNA]</scope>
    <source>
        <strain evidence="1">METHB21</strain>
    </source>
</reference>
<sequence length="62" mass="6751">MSPPTVTSESPEIHHLRLAYPQLTPFFEAIGSIALPAPSKMLVADAVIRHIGLFCIKVRNAP</sequence>
<keyword evidence="2" id="KW-1185">Reference proteome</keyword>
<dbReference type="RefSeq" id="WP_174624505.1">
    <property type="nucleotide sequence ID" value="NZ_CADCXN010000011.1"/>
</dbReference>
<protein>
    <submittedName>
        <fullName evidence="1">Uncharacterized protein</fullName>
    </submittedName>
</protein>
<name>A0A8S0XH89_9GAMM</name>
<proteinExistence type="predicted"/>
<organism evidence="1 2">
    <name type="scientific">Candidatus Methylobacter favarea</name>
    <dbReference type="NCBI Taxonomy" id="2707345"/>
    <lineage>
        <taxon>Bacteria</taxon>
        <taxon>Pseudomonadati</taxon>
        <taxon>Pseudomonadota</taxon>
        <taxon>Gammaproteobacteria</taxon>
        <taxon>Methylococcales</taxon>
        <taxon>Methylococcaceae</taxon>
        <taxon>Methylobacter</taxon>
    </lineage>
</organism>
<dbReference type="Proteomes" id="UP000494216">
    <property type="component" value="Unassembled WGS sequence"/>
</dbReference>
<accession>A0A8S0XH89</accession>
<evidence type="ECO:0000313" key="2">
    <source>
        <dbReference type="Proteomes" id="UP000494216"/>
    </source>
</evidence>
<gene>
    <name evidence="1" type="ORF">METHB2_1080006</name>
</gene>
<comment type="caution">
    <text evidence="1">The sequence shown here is derived from an EMBL/GenBank/DDBJ whole genome shotgun (WGS) entry which is preliminary data.</text>
</comment>